<sequence>MLGSKRPHWTALQQALRQRWQTLGWMRYHGIWSPGVRLLRNQTLRVKALVVSVLVFGLMAVMLTQLLAKGLAEWRQARQAVNGVAHVRALGALEMAVLELAQAVQRAESGGSADGLERAFSREAQAHGQVEALLADEVATDSTLAAAVQEAAQRRSEVVARRKEGFVPGDMSVMGARSRALRRYAEAVHGVRNTYEDYWAAMVDDDPGGRVLRAGLVHPGSDVSLRVADLVAVMLLHWPQQPGSGLSREVTERLVEARTVLAIERPQIVAARALVPAHAAQLDEQLLVVDRLLATTALVLRQREELGDMSLGAYRQLGQLAVEAGARIDALGLAEIEHLLVQRAQRLKNTLLAQWLGMGAGMLFTLYVLVCLYKVMVGGLKYLCAQVDEMGRGNLTIRPTGHGRDEIGHALTTLGQAAARMSAMFEAVTQGVSAVSHASREVATGNAGLSGSSGQIREAIGHVAGRTQTFADAMDQCGMAVERVSGHVGSMRIEAQRSRRTMAELQQRMRSLQGKSREIAQVVAMVEAVAYQTKLLALNASVEAARAGAAGKGFAVVAQEVRTLANRSETAARRIRGILDTSIGEIEEGSHITERAGEQVARTDHEIEAVNAIVGEIVGMVRDGLSQSREVLLIARDVEGTVGGNARLVAQLSDASAELRDQGDSLKRSIQHFVIG</sequence>
<dbReference type="Gene3D" id="1.10.287.950">
    <property type="entry name" value="Methyl-accepting chemotaxis protein"/>
    <property type="match status" value="1"/>
</dbReference>
<evidence type="ECO:0000256" key="3">
    <source>
        <dbReference type="PROSITE-ProRule" id="PRU00284"/>
    </source>
</evidence>
<evidence type="ECO:0000256" key="4">
    <source>
        <dbReference type="SAM" id="Coils"/>
    </source>
</evidence>
<dbReference type="EMBL" id="JBBUTH010000004">
    <property type="protein sequence ID" value="MEK8050637.1"/>
    <property type="molecule type" value="Genomic_DNA"/>
</dbReference>
<feature type="transmembrane region" description="Helical" evidence="5">
    <location>
        <begin position="48"/>
        <end position="68"/>
    </location>
</feature>
<protein>
    <submittedName>
        <fullName evidence="8">Methyl-accepting chemotaxis protein</fullName>
    </submittedName>
</protein>
<evidence type="ECO:0000256" key="1">
    <source>
        <dbReference type="ARBA" id="ARBA00022500"/>
    </source>
</evidence>
<dbReference type="RefSeq" id="WP_341410306.1">
    <property type="nucleotide sequence ID" value="NZ_JBBUTH010000004.1"/>
</dbReference>
<feature type="domain" description="HAMP" evidence="7">
    <location>
        <begin position="385"/>
        <end position="426"/>
    </location>
</feature>
<organism evidence="8 9">
    <name type="scientific">Pseudaquabacterium inlustre</name>
    <dbReference type="NCBI Taxonomy" id="2984192"/>
    <lineage>
        <taxon>Bacteria</taxon>
        <taxon>Pseudomonadati</taxon>
        <taxon>Pseudomonadota</taxon>
        <taxon>Betaproteobacteria</taxon>
        <taxon>Burkholderiales</taxon>
        <taxon>Sphaerotilaceae</taxon>
        <taxon>Pseudaquabacterium</taxon>
    </lineage>
</organism>
<evidence type="ECO:0000313" key="8">
    <source>
        <dbReference type="EMBL" id="MEK8050637.1"/>
    </source>
</evidence>
<keyword evidence="4" id="KW-0175">Coiled coil</keyword>
<evidence type="ECO:0000313" key="9">
    <source>
        <dbReference type="Proteomes" id="UP001365405"/>
    </source>
</evidence>
<gene>
    <name evidence="8" type="ORF">AACH10_10335</name>
</gene>
<dbReference type="Proteomes" id="UP001365405">
    <property type="component" value="Unassembled WGS sequence"/>
</dbReference>
<dbReference type="PANTHER" id="PTHR43531:SF11">
    <property type="entry name" value="METHYL-ACCEPTING CHEMOTAXIS PROTEIN 3"/>
    <property type="match status" value="1"/>
</dbReference>
<keyword evidence="5" id="KW-0472">Membrane</keyword>
<dbReference type="SMART" id="SM00283">
    <property type="entry name" value="MA"/>
    <property type="match status" value="1"/>
</dbReference>
<keyword evidence="5" id="KW-1133">Transmembrane helix</keyword>
<reference evidence="8 9" key="1">
    <citation type="submission" date="2024-04" db="EMBL/GenBank/DDBJ databases">
        <title>Novel species of the genus Ideonella isolated from streams.</title>
        <authorList>
            <person name="Lu H."/>
        </authorList>
    </citation>
    <scope>NUCLEOTIDE SEQUENCE [LARGE SCALE GENOMIC DNA]</scope>
    <source>
        <strain evidence="8 9">DXS22W</strain>
    </source>
</reference>
<evidence type="ECO:0000259" key="6">
    <source>
        <dbReference type="PROSITE" id="PS50111"/>
    </source>
</evidence>
<keyword evidence="9" id="KW-1185">Reference proteome</keyword>
<comment type="similarity">
    <text evidence="2">Belongs to the methyl-accepting chemotaxis (MCP) protein family.</text>
</comment>
<keyword evidence="5" id="KW-0812">Transmembrane</keyword>
<evidence type="ECO:0000256" key="2">
    <source>
        <dbReference type="ARBA" id="ARBA00029447"/>
    </source>
</evidence>
<dbReference type="PROSITE" id="PS50885">
    <property type="entry name" value="HAMP"/>
    <property type="match status" value="1"/>
</dbReference>
<proteinExistence type="inferred from homology"/>
<keyword evidence="3" id="KW-0807">Transducer</keyword>
<dbReference type="SUPFAM" id="SSF58104">
    <property type="entry name" value="Methyl-accepting chemotaxis protein (MCP) signaling domain"/>
    <property type="match status" value="1"/>
</dbReference>
<accession>A0ABU9CFK7</accession>
<evidence type="ECO:0000259" key="7">
    <source>
        <dbReference type="PROSITE" id="PS50885"/>
    </source>
</evidence>
<feature type="coiled-coil region" evidence="4">
    <location>
        <begin position="495"/>
        <end position="522"/>
    </location>
</feature>
<dbReference type="Pfam" id="PF00015">
    <property type="entry name" value="MCPsignal"/>
    <property type="match status" value="1"/>
</dbReference>
<feature type="domain" description="Methyl-accepting transducer" evidence="6">
    <location>
        <begin position="417"/>
        <end position="660"/>
    </location>
</feature>
<dbReference type="InterPro" id="IPR004089">
    <property type="entry name" value="MCPsignal_dom"/>
</dbReference>
<dbReference type="PROSITE" id="PS50111">
    <property type="entry name" value="CHEMOTAXIS_TRANSDUC_2"/>
    <property type="match status" value="1"/>
</dbReference>
<dbReference type="InterPro" id="IPR051310">
    <property type="entry name" value="MCP_chemotaxis"/>
</dbReference>
<dbReference type="InterPro" id="IPR003660">
    <property type="entry name" value="HAMP_dom"/>
</dbReference>
<name>A0ABU9CFK7_9BURK</name>
<comment type="caution">
    <text evidence="8">The sequence shown here is derived from an EMBL/GenBank/DDBJ whole genome shotgun (WGS) entry which is preliminary data.</text>
</comment>
<keyword evidence="1" id="KW-0145">Chemotaxis</keyword>
<dbReference type="PANTHER" id="PTHR43531">
    <property type="entry name" value="PROTEIN ICFG"/>
    <property type="match status" value="1"/>
</dbReference>
<feature type="transmembrane region" description="Helical" evidence="5">
    <location>
        <begin position="352"/>
        <end position="376"/>
    </location>
</feature>
<evidence type="ECO:0000256" key="5">
    <source>
        <dbReference type="SAM" id="Phobius"/>
    </source>
</evidence>